<dbReference type="GO" id="GO:0055085">
    <property type="term" value="P:transmembrane transport"/>
    <property type="evidence" value="ECO:0007669"/>
    <property type="project" value="InterPro"/>
</dbReference>
<evidence type="ECO:0000313" key="10">
    <source>
        <dbReference type="EMBL" id="AOW79414.1"/>
    </source>
</evidence>
<evidence type="ECO:0000313" key="11">
    <source>
        <dbReference type="Proteomes" id="UP000185608"/>
    </source>
</evidence>
<dbReference type="PANTHER" id="PTHR42929">
    <property type="entry name" value="INNER MEMBRANE ABC TRANSPORTER PERMEASE PROTEIN YDCU-RELATED-RELATED"/>
    <property type="match status" value="1"/>
</dbReference>
<evidence type="ECO:0000259" key="9">
    <source>
        <dbReference type="PROSITE" id="PS50928"/>
    </source>
</evidence>
<reference evidence="10 11" key="1">
    <citation type="submission" date="2016-06" db="EMBL/GenBank/DDBJ databases">
        <title>Discovery of anaerobic lithoheterotrophic haloarchaeon capable of sulfur respiration by hydrogen and formate.</title>
        <authorList>
            <person name="Sorokin D.Y."/>
            <person name="Kublanov I.V."/>
            <person name="Roman P."/>
            <person name="Sinninghe Damste J.S."/>
            <person name="Golyshin P.N."/>
            <person name="Rojo D."/>
            <person name="Ciordia S."/>
            <person name="Mena Md.C."/>
            <person name="Ferrer M."/>
            <person name="Smedile F."/>
            <person name="Messina E."/>
            <person name="La Cono V."/>
            <person name="Yakimov M.M."/>
        </authorList>
    </citation>
    <scope>NUCLEOTIDE SEQUENCE [LARGE SCALE GENOMIC DNA]</scope>
    <source>
        <strain evidence="10 11">HTSR1</strain>
    </source>
</reference>
<evidence type="ECO:0000256" key="4">
    <source>
        <dbReference type="ARBA" id="ARBA00022475"/>
    </source>
</evidence>
<keyword evidence="5 8" id="KW-0812">Transmembrane</keyword>
<accession>A0A1D8S224</accession>
<dbReference type="RefSeq" id="WP_070364184.1">
    <property type="nucleotide sequence ID" value="NZ_CP016070.1"/>
</dbReference>
<dbReference type="KEGG" id="halh:HTSR_0212"/>
<evidence type="ECO:0000256" key="7">
    <source>
        <dbReference type="ARBA" id="ARBA00023136"/>
    </source>
</evidence>
<dbReference type="GeneID" id="29828226"/>
<dbReference type="InterPro" id="IPR000515">
    <property type="entry name" value="MetI-like"/>
</dbReference>
<evidence type="ECO:0000256" key="1">
    <source>
        <dbReference type="ARBA" id="ARBA00004651"/>
    </source>
</evidence>
<feature type="domain" description="ABC transmembrane type-1" evidence="9">
    <location>
        <begin position="84"/>
        <end position="290"/>
    </location>
</feature>
<proteinExistence type="inferred from homology"/>
<dbReference type="Pfam" id="PF00528">
    <property type="entry name" value="BPD_transp_1"/>
    <property type="match status" value="1"/>
</dbReference>
<evidence type="ECO:0000256" key="8">
    <source>
        <dbReference type="RuleBase" id="RU363032"/>
    </source>
</evidence>
<dbReference type="AlphaFoldDB" id="A0A1D8S224"/>
<keyword evidence="6 8" id="KW-1133">Transmembrane helix</keyword>
<organism evidence="10 11">
    <name type="scientific">Halodesulfurarchaeum formicicum</name>
    <dbReference type="NCBI Taxonomy" id="1873524"/>
    <lineage>
        <taxon>Archaea</taxon>
        <taxon>Methanobacteriati</taxon>
        <taxon>Methanobacteriota</taxon>
        <taxon>Stenosarchaea group</taxon>
        <taxon>Halobacteria</taxon>
        <taxon>Halobacteriales</taxon>
        <taxon>Halobacteriaceae</taxon>
        <taxon>Halodesulfurarchaeum</taxon>
    </lineage>
</organism>
<dbReference type="CDD" id="cd06261">
    <property type="entry name" value="TM_PBP2"/>
    <property type="match status" value="1"/>
</dbReference>
<feature type="transmembrane region" description="Helical" evidence="8">
    <location>
        <begin position="84"/>
        <end position="107"/>
    </location>
</feature>
<keyword evidence="4" id="KW-1003">Cell membrane</keyword>
<dbReference type="EMBL" id="CP016070">
    <property type="protein sequence ID" value="AOW79414.1"/>
    <property type="molecule type" value="Genomic_DNA"/>
</dbReference>
<feature type="transmembrane region" description="Helical" evidence="8">
    <location>
        <begin position="26"/>
        <end position="48"/>
    </location>
</feature>
<dbReference type="SUPFAM" id="SSF161098">
    <property type="entry name" value="MetI-like"/>
    <property type="match status" value="1"/>
</dbReference>
<gene>
    <name evidence="10" type="primary">potB</name>
    <name evidence="10" type="ORF">HTSR_0212</name>
</gene>
<comment type="subcellular location">
    <subcellularLocation>
        <location evidence="1 8">Cell membrane</location>
        <topology evidence="1 8">Multi-pass membrane protein</topology>
    </subcellularLocation>
</comment>
<name>A0A1D8S224_9EURY</name>
<feature type="transmembrane region" description="Helical" evidence="8">
    <location>
        <begin position="119"/>
        <end position="143"/>
    </location>
</feature>
<dbReference type="PANTHER" id="PTHR42929:SF5">
    <property type="entry name" value="ABC TRANSPORTER PERMEASE PROTEIN"/>
    <property type="match status" value="1"/>
</dbReference>
<dbReference type="InterPro" id="IPR035906">
    <property type="entry name" value="MetI-like_sf"/>
</dbReference>
<dbReference type="Proteomes" id="UP000185608">
    <property type="component" value="Chromosome"/>
</dbReference>
<dbReference type="GO" id="GO:0005886">
    <property type="term" value="C:plasma membrane"/>
    <property type="evidence" value="ECO:0007669"/>
    <property type="project" value="UniProtKB-SubCell"/>
</dbReference>
<dbReference type="Gene3D" id="1.10.3720.10">
    <property type="entry name" value="MetI-like"/>
    <property type="match status" value="1"/>
</dbReference>
<evidence type="ECO:0000256" key="5">
    <source>
        <dbReference type="ARBA" id="ARBA00022692"/>
    </source>
</evidence>
<feature type="transmembrane region" description="Helical" evidence="8">
    <location>
        <begin position="269"/>
        <end position="291"/>
    </location>
</feature>
<evidence type="ECO:0000256" key="2">
    <source>
        <dbReference type="ARBA" id="ARBA00007069"/>
    </source>
</evidence>
<sequence>MSSSTVSLSGALDMVGLGELRENQRLLLVLPLAALEFLFFLIPIALLVRMSLYRPTTQSVYEAGTLSLASYREILANPLIHETIAFTLFFTVLVTAITIVLSTFYAYVLWRATGWLKQVLLVSVILVLMTTLVVRLFALILIFSPSGPTNQLLMALDIVQEPVRMVKNLFGATAGQVYTIFPYSVLAIYSVMTTIDEDILEAAWVHGASRLQAFYEVVLPEAKPGIAVGAVISLAWTFGAYAAPDLLGGTSEHTLAIEIYDLMLTDFNWPVAAALGVLILASVVLSALLLFKFLGIGGGDIEYV</sequence>
<evidence type="ECO:0000256" key="6">
    <source>
        <dbReference type="ARBA" id="ARBA00022989"/>
    </source>
</evidence>
<keyword evidence="3 8" id="KW-0813">Transport</keyword>
<comment type="similarity">
    <text evidence="2">Belongs to the binding-protein-dependent transport system permease family. CysTW subfamily.</text>
</comment>
<keyword evidence="7 8" id="KW-0472">Membrane</keyword>
<evidence type="ECO:0000256" key="3">
    <source>
        <dbReference type="ARBA" id="ARBA00022448"/>
    </source>
</evidence>
<protein>
    <submittedName>
        <fullName evidence="10">Spermidine/putrescine ABC transporter permease component potB</fullName>
    </submittedName>
</protein>
<dbReference type="PROSITE" id="PS50928">
    <property type="entry name" value="ABC_TM1"/>
    <property type="match status" value="1"/>
</dbReference>